<evidence type="ECO:0000313" key="2">
    <source>
        <dbReference type="Proteomes" id="UP000320643"/>
    </source>
</evidence>
<reference evidence="1 2" key="1">
    <citation type="submission" date="2019-07" db="EMBL/GenBank/DDBJ databases">
        <title>Flavobacterium sp. nov., isolated from glacier ice.</title>
        <authorList>
            <person name="Liu Q."/>
            <person name="Xin Y.-H."/>
        </authorList>
    </citation>
    <scope>NUCLEOTIDE SEQUENCE [LARGE SCALE GENOMIC DNA]</scope>
    <source>
        <strain evidence="1 2">ZT4R6</strain>
    </source>
</reference>
<organism evidence="1 2">
    <name type="scientific">Flavobacterium zepuense</name>
    <dbReference type="NCBI Taxonomy" id="2593302"/>
    <lineage>
        <taxon>Bacteria</taxon>
        <taxon>Pseudomonadati</taxon>
        <taxon>Bacteroidota</taxon>
        <taxon>Flavobacteriia</taxon>
        <taxon>Flavobacteriales</taxon>
        <taxon>Flavobacteriaceae</taxon>
        <taxon>Flavobacterium</taxon>
    </lineage>
</organism>
<sequence length="227" mass="27480">MKYIYILFFIAITWHIGGQTILTPDTLSKVAWEKLFKKSFGKKVKKKLTIKIKNNNYFFPENWYYDDIKKDCSECNYLFYTIDENSFLLIMYNDVQVGNYIFYFNDKKISKSWVQINYLADVTNFFRINSELYMFELKYFDYSKNENTFRYIFLNPSSGIITNEVIDTFANTLEIMDINDSNKSIRIKINNNYFYYSYKFFKFIEVPINPKGFIISDCIFRYIKKIK</sequence>
<dbReference type="AlphaFoldDB" id="A0A552VAP2"/>
<accession>A0A552VAP2</accession>
<protein>
    <submittedName>
        <fullName evidence="1">Uncharacterized protein</fullName>
    </submittedName>
</protein>
<keyword evidence="2" id="KW-1185">Reference proteome</keyword>
<dbReference type="RefSeq" id="WP_143371774.1">
    <property type="nucleotide sequence ID" value="NZ_VJVZ01000001.1"/>
</dbReference>
<comment type="caution">
    <text evidence="1">The sequence shown here is derived from an EMBL/GenBank/DDBJ whole genome shotgun (WGS) entry which is preliminary data.</text>
</comment>
<name>A0A552VAP2_9FLAO</name>
<evidence type="ECO:0000313" key="1">
    <source>
        <dbReference type="EMBL" id="TRW27546.1"/>
    </source>
</evidence>
<gene>
    <name evidence="1" type="ORF">FMM05_02590</name>
</gene>
<dbReference type="EMBL" id="VJVZ01000001">
    <property type="protein sequence ID" value="TRW27546.1"/>
    <property type="molecule type" value="Genomic_DNA"/>
</dbReference>
<dbReference type="Proteomes" id="UP000320643">
    <property type="component" value="Unassembled WGS sequence"/>
</dbReference>
<proteinExistence type="predicted"/>